<gene>
    <name evidence="1" type="ORF">BN1097_310007</name>
</gene>
<evidence type="ECO:0000313" key="1">
    <source>
        <dbReference type="EMBL" id="CDS84511.1"/>
    </source>
</evidence>
<dbReference type="EMBL" id="LK932367">
    <property type="protein sequence ID" value="CDS84511.1"/>
    <property type="molecule type" value="Genomic_DNA"/>
</dbReference>
<protein>
    <submittedName>
        <fullName evidence="1">Uncharacterized protein</fullName>
    </submittedName>
</protein>
<sequence length="29" mass="3506">MCKIYLKEKKYNNFRNEKEIKLAVFIGNA</sequence>
<name>A0A069A8Q3_CLODI</name>
<dbReference type="AlphaFoldDB" id="A0A069A8Q3"/>
<accession>A0A069A8Q3</accession>
<reference evidence="1" key="1">
    <citation type="submission" date="2014-07" db="EMBL/GenBank/DDBJ databases">
        <authorList>
            <person name="Monot Marc"/>
        </authorList>
    </citation>
    <scope>NUCLEOTIDE SEQUENCE</scope>
    <source>
        <strain evidence="1">7032994</strain>
    </source>
</reference>
<organism evidence="1">
    <name type="scientific">Clostridioides difficile</name>
    <name type="common">Peptoclostridium difficile</name>
    <dbReference type="NCBI Taxonomy" id="1496"/>
    <lineage>
        <taxon>Bacteria</taxon>
        <taxon>Bacillati</taxon>
        <taxon>Bacillota</taxon>
        <taxon>Clostridia</taxon>
        <taxon>Peptostreptococcales</taxon>
        <taxon>Peptostreptococcaceae</taxon>
        <taxon>Clostridioides</taxon>
    </lineage>
</organism>
<proteinExistence type="predicted"/>